<feature type="domain" description="Glycosyl transferase family 1" evidence="11">
    <location>
        <begin position="478"/>
        <end position="650"/>
    </location>
</feature>
<dbReference type="Pfam" id="PF00534">
    <property type="entry name" value="Glycos_transf_1"/>
    <property type="match status" value="1"/>
</dbReference>
<dbReference type="GO" id="GO:0005986">
    <property type="term" value="P:sucrose biosynthetic process"/>
    <property type="evidence" value="ECO:0007669"/>
    <property type="project" value="UniProtKB-UniRule"/>
</dbReference>
<dbReference type="GeneID" id="105049657"/>
<dbReference type="UniPathway" id="UPA00371">
    <property type="reaction ID" value="UER00545"/>
</dbReference>
<dbReference type="InterPro" id="IPR001296">
    <property type="entry name" value="Glyco_trans_1"/>
</dbReference>
<dbReference type="OrthoDB" id="512920at2759"/>
<evidence type="ECO:0000256" key="3">
    <source>
        <dbReference type="ARBA" id="ARBA00011774"/>
    </source>
</evidence>
<evidence type="ECO:0000313" key="15">
    <source>
        <dbReference type="RefSeq" id="XP_010927691.1"/>
    </source>
</evidence>
<dbReference type="SUPFAM" id="SSF53756">
    <property type="entry name" value="UDP-Glycosyltransferase/glycogen phosphorylase"/>
    <property type="match status" value="1"/>
</dbReference>
<feature type="region of interest" description="Disordered" evidence="10">
    <location>
        <begin position="910"/>
        <end position="932"/>
    </location>
</feature>
<dbReference type="KEGG" id="egu:105049657"/>
<evidence type="ECO:0000256" key="5">
    <source>
        <dbReference type="ARBA" id="ARBA00022676"/>
    </source>
</evidence>
<dbReference type="GO" id="GO:0046524">
    <property type="term" value="F:sucrose-phosphate synthase activity"/>
    <property type="evidence" value="ECO:0007669"/>
    <property type="project" value="UniProtKB-UniRule"/>
</dbReference>
<dbReference type="InterPro" id="IPR044161">
    <property type="entry name" value="SPS"/>
</dbReference>
<dbReference type="Gene3D" id="3.40.50.1000">
    <property type="entry name" value="HAD superfamily/HAD-like"/>
    <property type="match status" value="1"/>
</dbReference>
<dbReference type="FunFam" id="3.40.50.2000:FF:000077">
    <property type="entry name" value="Sucrose-phosphate synthase 2"/>
    <property type="match status" value="1"/>
</dbReference>
<gene>
    <name evidence="15" type="primary">LOC105049657</name>
</gene>
<dbReference type="AlphaFoldDB" id="A0A6I9RK25"/>
<dbReference type="RefSeq" id="XP_010927691.1">
    <property type="nucleotide sequence ID" value="XM_010929389.3"/>
</dbReference>
<evidence type="ECO:0000256" key="6">
    <source>
        <dbReference type="ARBA" id="ARBA00022679"/>
    </source>
</evidence>
<evidence type="ECO:0000256" key="4">
    <source>
        <dbReference type="ARBA" id="ARBA00012536"/>
    </source>
</evidence>
<keyword evidence="6 9" id="KW-0808">Transferase</keyword>
<dbReference type="PANTHER" id="PTHR46039:SF5">
    <property type="entry name" value="SUCROSE-PHOSPHATE SYNTHASE 3-RELATED"/>
    <property type="match status" value="1"/>
</dbReference>
<comment type="function">
    <text evidence="7 9">Plays a role in photosynthetic sucrose synthesis by catalyzing the rate-limiting step of sucrose biosynthesis from UDP-glucose and fructose- 6-phosphate. Involved in the regulation of carbon partitioning in the leaves of plants. May regulate the synthesis of sucrose and therefore play a major role as a limiting factor in the export of photoassimilates out of the leaf. Plays a role for sucrose availability that is essential for plant growth and fiber elongation.</text>
</comment>
<keyword evidence="5 9" id="KW-0328">Glycosyltransferase</keyword>
<dbReference type="InterPro" id="IPR000368">
    <property type="entry name" value="Sucrose_synth_GT-B1"/>
</dbReference>
<evidence type="ECO:0000256" key="8">
    <source>
        <dbReference type="ARBA" id="ARBA00047471"/>
    </source>
</evidence>
<dbReference type="InterPro" id="IPR006380">
    <property type="entry name" value="SPP-like_dom"/>
</dbReference>
<proteinExistence type="inferred from homology"/>
<evidence type="ECO:0000259" key="13">
    <source>
        <dbReference type="Pfam" id="PF05116"/>
    </source>
</evidence>
<dbReference type="EC" id="2.4.1.14" evidence="4 9"/>
<dbReference type="FunCoup" id="A0A6I9RK25">
    <property type="interactions" value="119"/>
</dbReference>
<sequence length="1086" mass="121776">MAGNEWINGYLEAILDSGASAITDEQRGSSPVSVRDTGHFNPTRYFVEEVVMGVDETDLHRTWIKVVATRNSRERSSRLENMCWRIWHLARKKKQLEWEDLQRMANRRWEREQGRRDATEDMSEDLSEGEKGDTVGELVQSETPKKKFQRNISDLQVWSDDNKGKKLYIVLISLHGLVRGENMELGRDSDTGGQVKYVVELARALSMMPGVYRVDLFTRQITSPDVDWSYGEPTEMLSSGPYDADGNDVGESAGAYIIRIPCGPRDKYLRKELLWPHLQEFVDGALAHILNMSRVLGEQIGGGQPAWPYVIHGHYADAGDVAVLLSGALNVPMVLTGHSLGRNKLEQLLKQGRQSKEDINATYKIMRRIEAEELSLDAAELVITSTRQEIDEQWGLYDGFDVKLERVLRARARRGVNCHGRFMPRMVVIPPGMDFSNVVVQEDTTDADGDLKELIGSEGTSPRAVPPIWSEVMRFLTNPHKPMILALSRPDPKKNITTLVKAFGECRPLRELANLTLIMGNRDDIDEMSGGNASVLMTVLKLIDKYDLYGLVAFPKHHKQSDVPEIYRLAAKTKGVFINPALVEPFGLTLIEAAAHGLPMVATKNGGPVDIHRALNNGLLIDPHDQKAIADALLKLVADKNLWHECRKNGWRNIHLFSWPEHCRTYLTRVAACRMRHPQWQTDTPTDDMVVDVEESFGDSLKDVQESSLRLSVDGEKSSPNGSLEHNQAEFEKVAEGKGDTEVQDQVKKILNKIKKQVPEPQATGSSKKQTEVSGQTINKYPLLRRRRRLFVIALDSYDSKGAPEKKMLQVIQEVFRAIRSDSQMSRISGFALSTAMPISETLELLKSGKILATDFDALICSSGSEVYYPGTSQCMDANGRLCADPDYATHIEYRWGYDGVKRTLTKLMASQDGQGDSKPENSSSNIEEDVKSSNPHCVSFFIEDSTKAKPVDDLRQKLRMRGLRCHLMYCRNLTRLQVIPLLASRSQALRYLFVRWGLNVLNMYVIVGEKGDTDHEELISGSHKTVIMKGVVEKGSEELLRTAGSYQKEDIVPGESPLIVYTNNGINSEEIMKALKEASKAASGL</sequence>
<evidence type="ECO:0000313" key="14">
    <source>
        <dbReference type="Proteomes" id="UP000504607"/>
    </source>
</evidence>
<comment type="pathway">
    <text evidence="1 9">Glycan biosynthesis; sucrose biosynthesis; sucrose from D-fructose 6-phosphate and UDP-alpha-D-glucose: step 1/2.</text>
</comment>
<name>A0A6I9RK25_ELAGV</name>
<dbReference type="Pfam" id="PF05116">
    <property type="entry name" value="S6PP"/>
    <property type="match status" value="1"/>
</dbReference>
<dbReference type="CDD" id="cd16419">
    <property type="entry name" value="HAD_SPS"/>
    <property type="match status" value="1"/>
</dbReference>
<comment type="catalytic activity">
    <reaction evidence="8 9">
        <text>beta-D-fructose 6-phosphate + UDP-alpha-D-glucose = sucrose 6(F)-phosphate + UDP + H(+)</text>
        <dbReference type="Rhea" id="RHEA:22172"/>
        <dbReference type="ChEBI" id="CHEBI:15378"/>
        <dbReference type="ChEBI" id="CHEBI:57634"/>
        <dbReference type="ChEBI" id="CHEBI:57723"/>
        <dbReference type="ChEBI" id="CHEBI:58223"/>
        <dbReference type="ChEBI" id="CHEBI:58885"/>
        <dbReference type="EC" id="2.4.1.14"/>
    </reaction>
</comment>
<accession>A0A6I9RK25</accession>
<feature type="compositionally biased region" description="Polar residues" evidence="10">
    <location>
        <begin position="763"/>
        <end position="778"/>
    </location>
</feature>
<dbReference type="Gene3D" id="3.40.50.2000">
    <property type="entry name" value="Glycogen Phosphorylase B"/>
    <property type="match status" value="2"/>
</dbReference>
<evidence type="ECO:0000256" key="7">
    <source>
        <dbReference type="ARBA" id="ARBA00024883"/>
    </source>
</evidence>
<comment type="similarity">
    <text evidence="2 9">Belongs to the glycosyltransferase 1 family.</text>
</comment>
<dbReference type="InterPro" id="IPR012819">
    <property type="entry name" value="SPS_pln"/>
</dbReference>
<evidence type="ECO:0000256" key="9">
    <source>
        <dbReference type="RuleBase" id="RU368006"/>
    </source>
</evidence>
<keyword evidence="14" id="KW-1185">Reference proteome</keyword>
<feature type="domain" description="Sucrose phosphatase-like" evidence="13">
    <location>
        <begin position="803"/>
        <end position="1029"/>
    </location>
</feature>
<comment type="subunit">
    <text evidence="3 9">Homodimer or homotetramer.</text>
</comment>
<feature type="domain" description="Sucrose synthase first GT-B" evidence="12">
    <location>
        <begin position="168"/>
        <end position="436"/>
    </location>
</feature>
<dbReference type="Proteomes" id="UP000504607">
    <property type="component" value="Chromosome 8"/>
</dbReference>
<feature type="region of interest" description="Disordered" evidence="10">
    <location>
        <begin position="756"/>
        <end position="778"/>
    </location>
</feature>
<organism evidence="14 15">
    <name type="scientific">Elaeis guineensis var. tenera</name>
    <name type="common">Oil palm</name>
    <dbReference type="NCBI Taxonomy" id="51953"/>
    <lineage>
        <taxon>Eukaryota</taxon>
        <taxon>Viridiplantae</taxon>
        <taxon>Streptophyta</taxon>
        <taxon>Embryophyta</taxon>
        <taxon>Tracheophyta</taxon>
        <taxon>Spermatophyta</taxon>
        <taxon>Magnoliopsida</taxon>
        <taxon>Liliopsida</taxon>
        <taxon>Arecaceae</taxon>
        <taxon>Arecoideae</taxon>
        <taxon>Cocoseae</taxon>
        <taxon>Elaeidinae</taxon>
        <taxon>Elaeis</taxon>
    </lineage>
</organism>
<dbReference type="Pfam" id="PF00862">
    <property type="entry name" value="GT-B_Sucrose_synth"/>
    <property type="match status" value="1"/>
</dbReference>
<dbReference type="NCBIfam" id="TIGR02468">
    <property type="entry name" value="sucrsPsyn_pln"/>
    <property type="match status" value="1"/>
</dbReference>
<dbReference type="CDD" id="cd03800">
    <property type="entry name" value="GT4_sucrose_synthase"/>
    <property type="match status" value="1"/>
</dbReference>
<evidence type="ECO:0000256" key="1">
    <source>
        <dbReference type="ARBA" id="ARBA00005027"/>
    </source>
</evidence>
<dbReference type="InterPro" id="IPR035659">
    <property type="entry name" value="SPS_C"/>
</dbReference>
<dbReference type="InParanoid" id="A0A6I9RK25"/>
<evidence type="ECO:0000256" key="2">
    <source>
        <dbReference type="ARBA" id="ARBA00006530"/>
    </source>
</evidence>
<feature type="region of interest" description="Disordered" evidence="10">
    <location>
        <begin position="109"/>
        <end position="136"/>
    </location>
</feature>
<reference evidence="15" key="1">
    <citation type="submission" date="2025-08" db="UniProtKB">
        <authorList>
            <consortium name="RefSeq"/>
        </authorList>
    </citation>
    <scope>IDENTIFICATION</scope>
</reference>
<evidence type="ECO:0000259" key="12">
    <source>
        <dbReference type="Pfam" id="PF00862"/>
    </source>
</evidence>
<dbReference type="InterPro" id="IPR023214">
    <property type="entry name" value="HAD_sf"/>
</dbReference>
<dbReference type="PANTHER" id="PTHR46039">
    <property type="entry name" value="SUCROSE-PHOSPHATE SYNTHASE 3-RELATED"/>
    <property type="match status" value="1"/>
</dbReference>
<dbReference type="Gene3D" id="3.90.1070.10">
    <property type="match status" value="1"/>
</dbReference>
<protein>
    <recommendedName>
        <fullName evidence="4 9">Sucrose-phosphate synthase</fullName>
        <ecNumber evidence="4 9">2.4.1.14</ecNumber>
    </recommendedName>
</protein>
<feature type="compositionally biased region" description="Basic and acidic residues" evidence="10">
    <location>
        <begin position="109"/>
        <end position="119"/>
    </location>
</feature>
<evidence type="ECO:0000259" key="11">
    <source>
        <dbReference type="Pfam" id="PF00534"/>
    </source>
</evidence>
<evidence type="ECO:0000256" key="10">
    <source>
        <dbReference type="SAM" id="MobiDB-lite"/>
    </source>
</evidence>